<dbReference type="OMA" id="HAMNIST"/>
<dbReference type="HOGENOM" id="CLU_043857_5_1_1"/>
<dbReference type="InterPro" id="IPR039058">
    <property type="entry name" value="Yippee_fam"/>
</dbReference>
<comment type="similarity">
    <text evidence="1 4">Belongs to the yippee family.</text>
</comment>
<evidence type="ECO:0000256" key="2">
    <source>
        <dbReference type="ARBA" id="ARBA00022723"/>
    </source>
</evidence>
<dbReference type="OrthoDB" id="6407410at2759"/>
<dbReference type="Gramene" id="EFJ28293">
    <property type="protein sequence ID" value="EFJ28293"/>
    <property type="gene ID" value="SELMODRAFT_93606"/>
</dbReference>
<organism evidence="8">
    <name type="scientific">Selaginella moellendorffii</name>
    <name type="common">Spikemoss</name>
    <dbReference type="NCBI Taxonomy" id="88036"/>
    <lineage>
        <taxon>Eukaryota</taxon>
        <taxon>Viridiplantae</taxon>
        <taxon>Streptophyta</taxon>
        <taxon>Embryophyta</taxon>
        <taxon>Tracheophyta</taxon>
        <taxon>Lycopodiopsida</taxon>
        <taxon>Selaginellales</taxon>
        <taxon>Selaginellaceae</taxon>
        <taxon>Selaginella</taxon>
    </lineage>
</organism>
<keyword evidence="2" id="KW-0479">Metal-binding</keyword>
<dbReference type="KEGG" id="smo:SELMODRAFT_93606"/>
<dbReference type="InterPro" id="IPR034751">
    <property type="entry name" value="Yippee"/>
</dbReference>
<evidence type="ECO:0000313" key="7">
    <source>
        <dbReference type="EMBL" id="EFJ28293.1"/>
    </source>
</evidence>
<name>D8RHJ8_SELML</name>
<dbReference type="Pfam" id="PF03226">
    <property type="entry name" value="Yippee-Mis18"/>
    <property type="match status" value="1"/>
</dbReference>
<evidence type="ECO:0000256" key="5">
    <source>
        <dbReference type="SAM" id="MobiDB-lite"/>
    </source>
</evidence>
<evidence type="ECO:0000256" key="3">
    <source>
        <dbReference type="ARBA" id="ARBA00022833"/>
    </source>
</evidence>
<evidence type="ECO:0000313" key="8">
    <source>
        <dbReference type="Proteomes" id="UP000001514"/>
    </source>
</evidence>
<dbReference type="PROSITE" id="PS51792">
    <property type="entry name" value="YIPPEE"/>
    <property type="match status" value="1"/>
</dbReference>
<proteinExistence type="inferred from homology"/>
<dbReference type="InParanoid" id="D8RHJ8"/>
<evidence type="ECO:0000259" key="6">
    <source>
        <dbReference type="PROSITE" id="PS51792"/>
    </source>
</evidence>
<sequence>MSSSSSSISGSSRSSSSSSDETVVPLLSGGAGARLYSCANCRSNVADHSDVISTAFQGRNGRAYLLGGVDNVVVGPREDRHLMTGLHAVADISCAHCHELLGWKYERAYEHSQKYKEGKFVLERSKIMKDCW</sequence>
<dbReference type="PANTHER" id="PTHR13848">
    <property type="entry name" value="PROTEIN YIPPEE-LIKE CG15309-RELATED"/>
    <property type="match status" value="1"/>
</dbReference>
<evidence type="ECO:0000256" key="1">
    <source>
        <dbReference type="ARBA" id="ARBA00005613"/>
    </source>
</evidence>
<gene>
    <name evidence="7" type="ORF">SELMODRAFT_93606</name>
</gene>
<dbReference type="eggNOG" id="KOG3399">
    <property type="taxonomic scope" value="Eukaryota"/>
</dbReference>
<accession>D8RHJ8</accession>
<protein>
    <recommendedName>
        <fullName evidence="4">Protein yippee-like</fullName>
    </recommendedName>
</protein>
<dbReference type="InterPro" id="IPR004910">
    <property type="entry name" value="Yippee/Mis18/Cereblon"/>
</dbReference>
<reference evidence="7 8" key="1">
    <citation type="journal article" date="2011" name="Science">
        <title>The Selaginella genome identifies genetic changes associated with the evolution of vascular plants.</title>
        <authorList>
            <person name="Banks J.A."/>
            <person name="Nishiyama T."/>
            <person name="Hasebe M."/>
            <person name="Bowman J.L."/>
            <person name="Gribskov M."/>
            <person name="dePamphilis C."/>
            <person name="Albert V.A."/>
            <person name="Aono N."/>
            <person name="Aoyama T."/>
            <person name="Ambrose B.A."/>
            <person name="Ashton N.W."/>
            <person name="Axtell M.J."/>
            <person name="Barker E."/>
            <person name="Barker M.S."/>
            <person name="Bennetzen J.L."/>
            <person name="Bonawitz N.D."/>
            <person name="Chapple C."/>
            <person name="Cheng C."/>
            <person name="Correa L.G."/>
            <person name="Dacre M."/>
            <person name="DeBarry J."/>
            <person name="Dreyer I."/>
            <person name="Elias M."/>
            <person name="Engstrom E.M."/>
            <person name="Estelle M."/>
            <person name="Feng L."/>
            <person name="Finet C."/>
            <person name="Floyd S.K."/>
            <person name="Frommer W.B."/>
            <person name="Fujita T."/>
            <person name="Gramzow L."/>
            <person name="Gutensohn M."/>
            <person name="Harholt J."/>
            <person name="Hattori M."/>
            <person name="Heyl A."/>
            <person name="Hirai T."/>
            <person name="Hiwatashi Y."/>
            <person name="Ishikawa M."/>
            <person name="Iwata M."/>
            <person name="Karol K.G."/>
            <person name="Koehler B."/>
            <person name="Kolukisaoglu U."/>
            <person name="Kubo M."/>
            <person name="Kurata T."/>
            <person name="Lalonde S."/>
            <person name="Li K."/>
            <person name="Li Y."/>
            <person name="Litt A."/>
            <person name="Lyons E."/>
            <person name="Manning G."/>
            <person name="Maruyama T."/>
            <person name="Michael T.P."/>
            <person name="Mikami K."/>
            <person name="Miyazaki S."/>
            <person name="Morinaga S."/>
            <person name="Murata T."/>
            <person name="Mueller-Roeber B."/>
            <person name="Nelson D.R."/>
            <person name="Obara M."/>
            <person name="Oguri Y."/>
            <person name="Olmstead R.G."/>
            <person name="Onodera N."/>
            <person name="Petersen B.L."/>
            <person name="Pils B."/>
            <person name="Prigge M."/>
            <person name="Rensing S.A."/>
            <person name="Riano-Pachon D.M."/>
            <person name="Roberts A.W."/>
            <person name="Sato Y."/>
            <person name="Scheller H.V."/>
            <person name="Schulz B."/>
            <person name="Schulz C."/>
            <person name="Shakirov E.V."/>
            <person name="Shibagaki N."/>
            <person name="Shinohara N."/>
            <person name="Shippen D.E."/>
            <person name="Soerensen I."/>
            <person name="Sotooka R."/>
            <person name="Sugimoto N."/>
            <person name="Sugita M."/>
            <person name="Sumikawa N."/>
            <person name="Tanurdzic M."/>
            <person name="Theissen G."/>
            <person name="Ulvskov P."/>
            <person name="Wakazuki S."/>
            <person name="Weng J.K."/>
            <person name="Willats W.W."/>
            <person name="Wipf D."/>
            <person name="Wolf P.G."/>
            <person name="Yang L."/>
            <person name="Zimmer A.D."/>
            <person name="Zhu Q."/>
            <person name="Mitros T."/>
            <person name="Hellsten U."/>
            <person name="Loque D."/>
            <person name="Otillar R."/>
            <person name="Salamov A."/>
            <person name="Schmutz J."/>
            <person name="Shapiro H."/>
            <person name="Lindquist E."/>
            <person name="Lucas S."/>
            <person name="Rokhsar D."/>
            <person name="Grigoriev I.V."/>
        </authorList>
    </citation>
    <scope>NUCLEOTIDE SEQUENCE [LARGE SCALE GENOMIC DNA]</scope>
</reference>
<feature type="compositionally biased region" description="Low complexity" evidence="5">
    <location>
        <begin position="1"/>
        <end position="19"/>
    </location>
</feature>
<dbReference type="EMBL" id="GL377579">
    <property type="protein sequence ID" value="EFJ28293.1"/>
    <property type="molecule type" value="Genomic_DNA"/>
</dbReference>
<feature type="region of interest" description="Disordered" evidence="5">
    <location>
        <begin position="1"/>
        <end position="23"/>
    </location>
</feature>
<feature type="domain" description="Yippee" evidence="6">
    <location>
        <begin position="34"/>
        <end position="131"/>
    </location>
</feature>
<evidence type="ECO:0000256" key="4">
    <source>
        <dbReference type="RuleBase" id="RU110713"/>
    </source>
</evidence>
<dbReference type="STRING" id="88036.D8RHJ8"/>
<keyword evidence="8" id="KW-1185">Reference proteome</keyword>
<keyword evidence="3" id="KW-0862">Zinc</keyword>
<dbReference type="GO" id="GO:0046872">
    <property type="term" value="F:metal ion binding"/>
    <property type="evidence" value="ECO:0007669"/>
    <property type="project" value="UniProtKB-KW"/>
</dbReference>
<dbReference type="Proteomes" id="UP000001514">
    <property type="component" value="Unassembled WGS sequence"/>
</dbReference>
<dbReference type="AlphaFoldDB" id="D8RHJ8"/>